<protein>
    <submittedName>
        <fullName evidence="2">Uncharacterized protein</fullName>
    </submittedName>
</protein>
<accession>A0A5B7D168</accession>
<evidence type="ECO:0000256" key="1">
    <source>
        <dbReference type="SAM" id="MobiDB-lite"/>
    </source>
</evidence>
<gene>
    <name evidence="2" type="ORF">E2C01_008221</name>
</gene>
<feature type="compositionally biased region" description="Low complexity" evidence="1">
    <location>
        <begin position="55"/>
        <end position="120"/>
    </location>
</feature>
<comment type="caution">
    <text evidence="2">The sequence shown here is derived from an EMBL/GenBank/DDBJ whole genome shotgun (WGS) entry which is preliminary data.</text>
</comment>
<sequence length="190" mass="19919">MLCPSLLVSSSDPLANLRMMHGLSVSSVTKKTSSSTSVYHSPAALATSSIGPYNTSGSGSKKSSSSSASTTSAKASTSIPSLGSSSLGLHSSSKSSVHNYSSSQSKHSAPSLSYSSSSQHSSAAKARLDPYVTSMSQSLYGGMTPEQQLNAYKQLQQHQQTNHLTPNQQQELWQQVIVSPCLLPHISLSL</sequence>
<dbReference type="EMBL" id="VSRR010000427">
    <property type="protein sequence ID" value="MPC15429.1"/>
    <property type="molecule type" value="Genomic_DNA"/>
</dbReference>
<dbReference type="AlphaFoldDB" id="A0A5B7D168"/>
<reference evidence="2 3" key="1">
    <citation type="submission" date="2019-05" db="EMBL/GenBank/DDBJ databases">
        <title>Another draft genome of Portunus trituberculatus and its Hox gene families provides insights of decapod evolution.</title>
        <authorList>
            <person name="Jeong J.-H."/>
            <person name="Song I."/>
            <person name="Kim S."/>
            <person name="Choi T."/>
            <person name="Kim D."/>
            <person name="Ryu S."/>
            <person name="Kim W."/>
        </authorList>
    </citation>
    <scope>NUCLEOTIDE SEQUENCE [LARGE SCALE GENOMIC DNA]</scope>
    <source>
        <tissue evidence="2">Muscle</tissue>
    </source>
</reference>
<dbReference type="Proteomes" id="UP000324222">
    <property type="component" value="Unassembled WGS sequence"/>
</dbReference>
<name>A0A5B7D168_PORTR</name>
<organism evidence="2 3">
    <name type="scientific">Portunus trituberculatus</name>
    <name type="common">Swimming crab</name>
    <name type="synonym">Neptunus trituberculatus</name>
    <dbReference type="NCBI Taxonomy" id="210409"/>
    <lineage>
        <taxon>Eukaryota</taxon>
        <taxon>Metazoa</taxon>
        <taxon>Ecdysozoa</taxon>
        <taxon>Arthropoda</taxon>
        <taxon>Crustacea</taxon>
        <taxon>Multicrustacea</taxon>
        <taxon>Malacostraca</taxon>
        <taxon>Eumalacostraca</taxon>
        <taxon>Eucarida</taxon>
        <taxon>Decapoda</taxon>
        <taxon>Pleocyemata</taxon>
        <taxon>Brachyura</taxon>
        <taxon>Eubrachyura</taxon>
        <taxon>Portunoidea</taxon>
        <taxon>Portunidae</taxon>
        <taxon>Portuninae</taxon>
        <taxon>Portunus</taxon>
    </lineage>
</organism>
<keyword evidence="3" id="KW-1185">Reference proteome</keyword>
<evidence type="ECO:0000313" key="2">
    <source>
        <dbReference type="EMBL" id="MPC15429.1"/>
    </source>
</evidence>
<evidence type="ECO:0000313" key="3">
    <source>
        <dbReference type="Proteomes" id="UP000324222"/>
    </source>
</evidence>
<proteinExistence type="predicted"/>
<feature type="region of interest" description="Disordered" evidence="1">
    <location>
        <begin position="50"/>
        <end position="120"/>
    </location>
</feature>